<dbReference type="EMBL" id="GL385395">
    <property type="protein sequence ID" value="EJT81104.1"/>
    <property type="molecule type" value="Genomic_DNA"/>
</dbReference>
<dbReference type="PANTHER" id="PTHR36167:SF3">
    <property type="entry name" value="C2H2 FINGER DOMAIN TRANSCRIPTION FACTOR (EUROFUNG)-RELATED"/>
    <property type="match status" value="1"/>
</dbReference>
<dbReference type="Proteomes" id="UP000006039">
    <property type="component" value="Unassembled WGS sequence"/>
</dbReference>
<feature type="compositionally biased region" description="Basic and acidic residues" evidence="2">
    <location>
        <begin position="359"/>
        <end position="376"/>
    </location>
</feature>
<reference evidence="4" key="3">
    <citation type="submission" date="2010-09" db="EMBL/GenBank/DDBJ databases">
        <title>Annotation of Gaeumannomyces graminis var. tritici R3-111a-1.</title>
        <authorList>
            <consortium name="The Broad Institute Genome Sequencing Platform"/>
            <person name="Ma L.-J."/>
            <person name="Dead R."/>
            <person name="Young S.K."/>
            <person name="Zeng Q."/>
            <person name="Gargeya S."/>
            <person name="Fitzgerald M."/>
            <person name="Haas B."/>
            <person name="Abouelleil A."/>
            <person name="Alvarado L."/>
            <person name="Arachchi H.M."/>
            <person name="Berlin A."/>
            <person name="Brown A."/>
            <person name="Chapman S.B."/>
            <person name="Chen Z."/>
            <person name="Dunbar C."/>
            <person name="Freedman E."/>
            <person name="Gearin G."/>
            <person name="Gellesch M."/>
            <person name="Goldberg J."/>
            <person name="Griggs A."/>
            <person name="Gujja S."/>
            <person name="Heiman D."/>
            <person name="Howarth C."/>
            <person name="Larson L."/>
            <person name="Lui A."/>
            <person name="MacDonald P.J.P."/>
            <person name="Mehta T."/>
            <person name="Montmayeur A."/>
            <person name="Murphy C."/>
            <person name="Neiman D."/>
            <person name="Pearson M."/>
            <person name="Priest M."/>
            <person name="Roberts A."/>
            <person name="Saif S."/>
            <person name="Shea T."/>
            <person name="Shenoy N."/>
            <person name="Sisk P."/>
            <person name="Stolte C."/>
            <person name="Sykes S."/>
            <person name="Yandava C."/>
            <person name="Wortman J."/>
            <person name="Nusbaum C."/>
            <person name="Birren B."/>
        </authorList>
    </citation>
    <scope>NUCLEOTIDE SEQUENCE</scope>
    <source>
        <strain evidence="4">R3-111a-1</strain>
    </source>
</reference>
<keyword evidence="1" id="KW-0863">Zinc-finger</keyword>
<feature type="compositionally biased region" description="Low complexity" evidence="2">
    <location>
        <begin position="100"/>
        <end position="134"/>
    </location>
</feature>
<dbReference type="STRING" id="644352.J3NIL0"/>
<keyword evidence="1" id="KW-0479">Metal-binding</keyword>
<dbReference type="EnsemblFungi" id="EJT81104">
    <property type="protein sequence ID" value="EJT81104"/>
    <property type="gene ID" value="GGTG_01089"/>
</dbReference>
<dbReference type="GO" id="GO:0008270">
    <property type="term" value="F:zinc ion binding"/>
    <property type="evidence" value="ECO:0007669"/>
    <property type="project" value="UniProtKB-KW"/>
</dbReference>
<evidence type="ECO:0000259" key="3">
    <source>
        <dbReference type="PROSITE" id="PS50157"/>
    </source>
</evidence>
<name>J3NIL0_GAET3</name>
<feature type="domain" description="C2H2-type" evidence="3">
    <location>
        <begin position="315"/>
        <end position="346"/>
    </location>
</feature>
<accession>J3NIL0</accession>
<evidence type="ECO:0000256" key="2">
    <source>
        <dbReference type="SAM" id="MobiDB-lite"/>
    </source>
</evidence>
<organism evidence="4">
    <name type="scientific">Gaeumannomyces tritici (strain R3-111a-1)</name>
    <name type="common">Wheat and barley take-all root rot fungus</name>
    <name type="synonym">Gaeumannomyces graminis var. tritici</name>
    <dbReference type="NCBI Taxonomy" id="644352"/>
    <lineage>
        <taxon>Eukaryota</taxon>
        <taxon>Fungi</taxon>
        <taxon>Dikarya</taxon>
        <taxon>Ascomycota</taxon>
        <taxon>Pezizomycotina</taxon>
        <taxon>Sordariomycetes</taxon>
        <taxon>Sordariomycetidae</taxon>
        <taxon>Magnaporthales</taxon>
        <taxon>Magnaporthaceae</taxon>
        <taxon>Gaeumannomyces</taxon>
    </lineage>
</organism>
<proteinExistence type="predicted"/>
<sequence>MFVAPAQQHRHAFVEHDHHHRLPSPLHRPTSPQYRSHGSAGTPSSSSLASPVGPSMERSGSEYSQSGLPAPYLSNCGDIKSEAPSSTPIDHASAAQYATQHQQHQQHQQQHQQEVRSNTSSTYSASATPTSEYSVYPASARSSSFPDHIHRSYHPSSSHSGSSGGMAQAPASPPTHLPQQQPQQDGRDMGHTAPQQQLDIKSDPGLSPIDPSIAAPSPTYTHGQQYSPYGPPSQDMSHGYAHPSSGLYAQPRPDWTGYGQQHGAPLTPGHHVFPQTPTSAPPQARPNQVYSFVPIPGAQQHKRPRRRYEEIERMYKCGWNGCEKAYGTLNHLNAHVTMQSHGQKRTPEEFKEIRKEWKARKKEEEANRKAEEERQRQAAAASQNGSNEAQAGPEATQSSNGYAAARGAVQLPPIGYQPSQYPAPGSAGVQQSIPEYGAGYMHANYQPTSPYGQPNQQMYSQR</sequence>
<keyword evidence="6" id="KW-1185">Reference proteome</keyword>
<feature type="compositionally biased region" description="Low complexity" evidence="2">
    <location>
        <begin position="36"/>
        <end position="55"/>
    </location>
</feature>
<evidence type="ECO:0000313" key="4">
    <source>
        <dbReference type="EMBL" id="EJT81104.1"/>
    </source>
</evidence>
<feature type="compositionally biased region" description="Low complexity" evidence="2">
    <location>
        <begin position="207"/>
        <end position="218"/>
    </location>
</feature>
<reference evidence="5" key="5">
    <citation type="submission" date="2018-04" db="UniProtKB">
        <authorList>
            <consortium name="EnsemblFungi"/>
        </authorList>
    </citation>
    <scope>IDENTIFICATION</scope>
    <source>
        <strain evidence="5">R3-111a-1</strain>
    </source>
</reference>
<dbReference type="VEuPathDB" id="FungiDB:GGTG_01089"/>
<dbReference type="PROSITE" id="PS50157">
    <property type="entry name" value="ZINC_FINGER_C2H2_2"/>
    <property type="match status" value="1"/>
</dbReference>
<reference evidence="5" key="4">
    <citation type="journal article" date="2015" name="G3 (Bethesda)">
        <title>Genome sequences of three phytopathogenic species of the Magnaporthaceae family of fungi.</title>
        <authorList>
            <person name="Okagaki L.H."/>
            <person name="Nunes C.C."/>
            <person name="Sailsbery J."/>
            <person name="Clay B."/>
            <person name="Brown D."/>
            <person name="John T."/>
            <person name="Oh Y."/>
            <person name="Young N."/>
            <person name="Fitzgerald M."/>
            <person name="Haas B.J."/>
            <person name="Zeng Q."/>
            <person name="Young S."/>
            <person name="Adiconis X."/>
            <person name="Fan L."/>
            <person name="Levin J.Z."/>
            <person name="Mitchell T.K."/>
            <person name="Okubara P.A."/>
            <person name="Farman M.L."/>
            <person name="Kohn L.M."/>
            <person name="Birren B."/>
            <person name="Ma L.-J."/>
            <person name="Dean R.A."/>
        </authorList>
    </citation>
    <scope>NUCLEOTIDE SEQUENCE</scope>
    <source>
        <strain evidence="5">R3-111a-1</strain>
    </source>
</reference>
<dbReference type="RefSeq" id="XP_009217112.1">
    <property type="nucleotide sequence ID" value="XM_009218848.1"/>
</dbReference>
<gene>
    <name evidence="5" type="primary">20341547</name>
    <name evidence="4" type="ORF">GGTG_01089</name>
</gene>
<dbReference type="InterPro" id="IPR039327">
    <property type="entry name" value="CON7-like"/>
</dbReference>
<dbReference type="GO" id="GO:0006355">
    <property type="term" value="P:regulation of DNA-templated transcription"/>
    <property type="evidence" value="ECO:0007669"/>
    <property type="project" value="InterPro"/>
</dbReference>
<evidence type="ECO:0000313" key="5">
    <source>
        <dbReference type="EnsemblFungi" id="EJT81104"/>
    </source>
</evidence>
<dbReference type="PANTHER" id="PTHR36167">
    <property type="entry name" value="C2H2 FINGER DOMAIN TRANSCRIPTION FACTOR (EUROFUNG)-RELATED"/>
    <property type="match status" value="1"/>
</dbReference>
<dbReference type="Gene3D" id="3.30.160.60">
    <property type="entry name" value="Classic Zinc Finger"/>
    <property type="match status" value="1"/>
</dbReference>
<feature type="compositionally biased region" description="Low complexity" evidence="2">
    <location>
        <begin position="377"/>
        <end position="391"/>
    </location>
</feature>
<reference evidence="6" key="1">
    <citation type="submission" date="2010-07" db="EMBL/GenBank/DDBJ databases">
        <title>The genome sequence of Gaeumannomyces graminis var. tritici strain R3-111a-1.</title>
        <authorList>
            <consortium name="The Broad Institute Genome Sequencing Platform"/>
            <person name="Ma L.-J."/>
            <person name="Dead R."/>
            <person name="Young S."/>
            <person name="Zeng Q."/>
            <person name="Koehrsen M."/>
            <person name="Alvarado L."/>
            <person name="Berlin A."/>
            <person name="Chapman S.B."/>
            <person name="Chen Z."/>
            <person name="Freedman E."/>
            <person name="Gellesch M."/>
            <person name="Goldberg J."/>
            <person name="Griggs A."/>
            <person name="Gujja S."/>
            <person name="Heilman E.R."/>
            <person name="Heiman D."/>
            <person name="Hepburn T."/>
            <person name="Howarth C."/>
            <person name="Jen D."/>
            <person name="Larson L."/>
            <person name="Mehta T."/>
            <person name="Neiman D."/>
            <person name="Pearson M."/>
            <person name="Roberts A."/>
            <person name="Saif S."/>
            <person name="Shea T."/>
            <person name="Shenoy N."/>
            <person name="Sisk P."/>
            <person name="Stolte C."/>
            <person name="Sykes S."/>
            <person name="Walk T."/>
            <person name="White J."/>
            <person name="Yandava C."/>
            <person name="Haas B."/>
            <person name="Nusbaum C."/>
            <person name="Birren B."/>
        </authorList>
    </citation>
    <scope>NUCLEOTIDE SEQUENCE [LARGE SCALE GENOMIC DNA]</scope>
    <source>
        <strain evidence="6">R3-111a-1</strain>
    </source>
</reference>
<dbReference type="GeneID" id="20341547"/>
<keyword evidence="1" id="KW-0862">Zinc</keyword>
<evidence type="ECO:0000256" key="1">
    <source>
        <dbReference type="PROSITE-ProRule" id="PRU00042"/>
    </source>
</evidence>
<feature type="region of interest" description="Disordered" evidence="2">
    <location>
        <begin position="1"/>
        <end position="289"/>
    </location>
</feature>
<dbReference type="eggNOG" id="ENOG502S48N">
    <property type="taxonomic scope" value="Eukaryota"/>
</dbReference>
<dbReference type="OrthoDB" id="1939603at2759"/>
<evidence type="ECO:0000313" key="6">
    <source>
        <dbReference type="Proteomes" id="UP000006039"/>
    </source>
</evidence>
<feature type="compositionally biased region" description="Polar residues" evidence="2">
    <location>
        <begin position="445"/>
        <end position="462"/>
    </location>
</feature>
<dbReference type="CDD" id="cd22249">
    <property type="entry name" value="UDM1_RNF168_RNF169-like"/>
    <property type="match status" value="1"/>
</dbReference>
<dbReference type="PROSITE" id="PS00028">
    <property type="entry name" value="ZINC_FINGER_C2H2_1"/>
    <property type="match status" value="1"/>
</dbReference>
<dbReference type="InterPro" id="IPR013087">
    <property type="entry name" value="Znf_C2H2_type"/>
</dbReference>
<reference evidence="4" key="2">
    <citation type="submission" date="2010-07" db="EMBL/GenBank/DDBJ databases">
        <authorList>
            <consortium name="The Broad Institute Genome Sequencing Platform"/>
            <consortium name="Broad Institute Genome Sequencing Center for Infectious Disease"/>
            <person name="Ma L.-J."/>
            <person name="Dead R."/>
            <person name="Young S."/>
            <person name="Zeng Q."/>
            <person name="Koehrsen M."/>
            <person name="Alvarado L."/>
            <person name="Berlin A."/>
            <person name="Chapman S.B."/>
            <person name="Chen Z."/>
            <person name="Freedman E."/>
            <person name="Gellesch M."/>
            <person name="Goldberg J."/>
            <person name="Griggs A."/>
            <person name="Gujja S."/>
            <person name="Heilman E.R."/>
            <person name="Heiman D."/>
            <person name="Hepburn T."/>
            <person name="Howarth C."/>
            <person name="Jen D."/>
            <person name="Larson L."/>
            <person name="Mehta T."/>
            <person name="Neiman D."/>
            <person name="Pearson M."/>
            <person name="Roberts A."/>
            <person name="Saif S."/>
            <person name="Shea T."/>
            <person name="Shenoy N."/>
            <person name="Sisk P."/>
            <person name="Stolte C."/>
            <person name="Sykes S."/>
            <person name="Walk T."/>
            <person name="White J."/>
            <person name="Yandava C."/>
            <person name="Haas B."/>
            <person name="Nusbaum C."/>
            <person name="Birren B."/>
        </authorList>
    </citation>
    <scope>NUCLEOTIDE SEQUENCE</scope>
    <source>
        <strain evidence="4">R3-111a-1</strain>
    </source>
</reference>
<protein>
    <recommendedName>
        <fullName evidence="3">C2H2-type domain-containing protein</fullName>
    </recommendedName>
</protein>
<dbReference type="AlphaFoldDB" id="J3NIL0"/>
<feature type="region of interest" description="Disordered" evidence="2">
    <location>
        <begin position="359"/>
        <end position="462"/>
    </location>
</feature>